<dbReference type="EMBL" id="JBANQN010000005">
    <property type="protein sequence ID" value="KAK6790174.1"/>
    <property type="molecule type" value="Genomic_DNA"/>
</dbReference>
<proteinExistence type="predicted"/>
<sequence>MDNTENIPNLKTQLGDEVLVVMVQTQSS</sequence>
<name>A0AAN8TNR9_SOLBU</name>
<dbReference type="AlphaFoldDB" id="A0AAN8TNR9"/>
<comment type="caution">
    <text evidence="1">The sequence shown here is derived from an EMBL/GenBank/DDBJ whole genome shotgun (WGS) entry which is preliminary data.</text>
</comment>
<evidence type="ECO:0000313" key="2">
    <source>
        <dbReference type="Proteomes" id="UP001371456"/>
    </source>
</evidence>
<evidence type="ECO:0000313" key="1">
    <source>
        <dbReference type="EMBL" id="KAK6790174.1"/>
    </source>
</evidence>
<reference evidence="1 2" key="1">
    <citation type="submission" date="2024-02" db="EMBL/GenBank/DDBJ databases">
        <title>de novo genome assembly of Solanum bulbocastanum strain 11H21.</title>
        <authorList>
            <person name="Hosaka A.J."/>
        </authorList>
    </citation>
    <scope>NUCLEOTIDE SEQUENCE [LARGE SCALE GENOMIC DNA]</scope>
    <source>
        <tissue evidence="1">Young leaves</tissue>
    </source>
</reference>
<dbReference type="Proteomes" id="UP001371456">
    <property type="component" value="Unassembled WGS sequence"/>
</dbReference>
<gene>
    <name evidence="1" type="ORF">RDI58_013974</name>
</gene>
<organism evidence="1 2">
    <name type="scientific">Solanum bulbocastanum</name>
    <name type="common">Wild potato</name>
    <dbReference type="NCBI Taxonomy" id="147425"/>
    <lineage>
        <taxon>Eukaryota</taxon>
        <taxon>Viridiplantae</taxon>
        <taxon>Streptophyta</taxon>
        <taxon>Embryophyta</taxon>
        <taxon>Tracheophyta</taxon>
        <taxon>Spermatophyta</taxon>
        <taxon>Magnoliopsida</taxon>
        <taxon>eudicotyledons</taxon>
        <taxon>Gunneridae</taxon>
        <taxon>Pentapetalae</taxon>
        <taxon>asterids</taxon>
        <taxon>lamiids</taxon>
        <taxon>Solanales</taxon>
        <taxon>Solanaceae</taxon>
        <taxon>Solanoideae</taxon>
        <taxon>Solaneae</taxon>
        <taxon>Solanum</taxon>
    </lineage>
</organism>
<keyword evidence="2" id="KW-1185">Reference proteome</keyword>
<protein>
    <submittedName>
        <fullName evidence="1">Uncharacterized protein</fullName>
    </submittedName>
</protein>
<accession>A0AAN8TNR9</accession>